<evidence type="ECO:0000256" key="1">
    <source>
        <dbReference type="SAM" id="MobiDB-lite"/>
    </source>
</evidence>
<feature type="region of interest" description="Disordered" evidence="1">
    <location>
        <begin position="661"/>
        <end position="687"/>
    </location>
</feature>
<organism evidence="3 4">
    <name type="scientific">Methylosinus sporium</name>
    <dbReference type="NCBI Taxonomy" id="428"/>
    <lineage>
        <taxon>Bacteria</taxon>
        <taxon>Pseudomonadati</taxon>
        <taxon>Pseudomonadota</taxon>
        <taxon>Alphaproteobacteria</taxon>
        <taxon>Hyphomicrobiales</taxon>
        <taxon>Methylocystaceae</taxon>
        <taxon>Methylosinus</taxon>
    </lineage>
</organism>
<evidence type="ECO:0000313" key="3">
    <source>
        <dbReference type="EMBL" id="PWB95394.1"/>
    </source>
</evidence>
<comment type="caution">
    <text evidence="3">The sequence shown here is derived from an EMBL/GenBank/DDBJ whole genome shotgun (WGS) entry which is preliminary data.</text>
</comment>
<dbReference type="InterPro" id="IPR011990">
    <property type="entry name" value="TPR-like_helical_dom_sf"/>
</dbReference>
<dbReference type="Proteomes" id="UP000245137">
    <property type="component" value="Unassembled WGS sequence"/>
</dbReference>
<dbReference type="Gene3D" id="1.25.40.10">
    <property type="entry name" value="Tetratricopeptide repeat domain"/>
    <property type="match status" value="1"/>
</dbReference>
<protein>
    <recommendedName>
        <fullName evidence="5">Tetratricopeptide repeat protein</fullName>
    </recommendedName>
</protein>
<evidence type="ECO:0008006" key="5">
    <source>
        <dbReference type="Google" id="ProtNLM"/>
    </source>
</evidence>
<proteinExistence type="predicted"/>
<evidence type="ECO:0000313" key="4">
    <source>
        <dbReference type="Proteomes" id="UP000245137"/>
    </source>
</evidence>
<dbReference type="SUPFAM" id="SSF48452">
    <property type="entry name" value="TPR-like"/>
    <property type="match status" value="1"/>
</dbReference>
<dbReference type="AlphaFoldDB" id="A0A2U1SUU4"/>
<feature type="signal peptide" evidence="2">
    <location>
        <begin position="1"/>
        <end position="21"/>
    </location>
</feature>
<gene>
    <name evidence="3" type="ORF">C5689_02385</name>
</gene>
<accession>A0A2U1SUU4</accession>
<evidence type="ECO:0000256" key="2">
    <source>
        <dbReference type="SAM" id="SignalP"/>
    </source>
</evidence>
<reference evidence="3 4" key="1">
    <citation type="journal article" date="2018" name="Appl. Microbiol. Biotechnol.">
        <title>Co-cultivation of the strictly anaerobic methanogen Methanosarcina barkeri with aerobic methanotrophs in an oxygen-limited membrane bioreactor.</title>
        <authorList>
            <person name="In 't Zandt M.H."/>
            <person name="van den Bosch T.J.M."/>
            <person name="Rijkers R."/>
            <person name="van Kessel M.A.H.J."/>
            <person name="Jetten M.S.M."/>
            <person name="Welte C.U."/>
        </authorList>
    </citation>
    <scope>NUCLEOTIDE SEQUENCE [LARGE SCALE GENOMIC DNA]</scope>
    <source>
        <strain evidence="3 4">DSM 17706</strain>
    </source>
</reference>
<dbReference type="EMBL" id="PUIV01000002">
    <property type="protein sequence ID" value="PWB95394.1"/>
    <property type="molecule type" value="Genomic_DNA"/>
</dbReference>
<sequence length="687" mass="75942">MRALLLTACAATSSAAPSALHAEGAARQSIVVASAAAGATSEREKPDDLALRYYASLDQRARVRAEFSRLRRLYPNFEPPADLYGPRRGDVDEAGLWELFAADKLDELHEIIRARRKDMPGWRPSADLMRKLEQKEQRNKIFAFWREGRWLDIASFARDSRFFAANADVESQWTIAEAFARTGQISEAIDVYKSIFASNEDKHIRLATMQKAMAALHMGDVEALLVEARKSSKEPEDEFAPVAIDITRARIVAVLRDERKDEISPQELQRFESFAKLTREPQQLGLVAWLQYKRRDFRAALESFKAAIEHGGDAMIAHGLAHTLRALDLRREAEEVAYAWRAPLVNNGILFLDLLERDLTQETPPYLEPARLARYAAVTIESASGEGAQGLGWYAYNSCQFDVARFWFERAVAWFPKEATVYGYVLTLKRLRQDKEALELINRYDGLFPKLVELLFPDDYYHPPFPCDSRIAAKAHGPAVKMAGYVVPGPAGPALAAERDRLRVEADKKEATTPDAAKVAAQAQQRERVLKAVRGKFPIAVAAENPLRFQPLAQARSAAGSPAPVGLRAEPQPGKAPLVARRVPGVGPMPSERYGFLLSPSWNAVDLATWPPASEQVAPVGTQWANQEADPAWIGQQKADAGAKLTAGAAEHVATAMAPRTRYGAAPPPPNLAAVLSLPTSKQSQTR</sequence>
<keyword evidence="2" id="KW-0732">Signal</keyword>
<feature type="chain" id="PRO_5015669602" description="Tetratricopeptide repeat protein" evidence="2">
    <location>
        <begin position="22"/>
        <end position="687"/>
    </location>
</feature>
<name>A0A2U1SUU4_METSR</name>
<keyword evidence="4" id="KW-1185">Reference proteome</keyword>